<feature type="compositionally biased region" description="Basic and acidic residues" evidence="1">
    <location>
        <begin position="45"/>
        <end position="60"/>
    </location>
</feature>
<feature type="region of interest" description="Disordered" evidence="1">
    <location>
        <begin position="29"/>
        <end position="75"/>
    </location>
</feature>
<evidence type="ECO:0000313" key="4">
    <source>
        <dbReference type="Proteomes" id="UP000619761"/>
    </source>
</evidence>
<keyword evidence="4" id="KW-1185">Reference proteome</keyword>
<feature type="chain" id="PRO_5047282392" description="Lipoprotein" evidence="2">
    <location>
        <begin position="28"/>
        <end position="75"/>
    </location>
</feature>
<protein>
    <recommendedName>
        <fullName evidence="5">Lipoprotein</fullName>
    </recommendedName>
</protein>
<accession>A0ABQ3B3W4</accession>
<dbReference type="Proteomes" id="UP000619761">
    <property type="component" value="Unassembled WGS sequence"/>
</dbReference>
<proteinExistence type="predicted"/>
<name>A0ABQ3B3W4_9GAMM</name>
<sequence length="75" mass="7747">MNKLLSTPLAVAVSAAFIMTVGLSSCAATPTKETATTQQSQTPEDAARAAAEKKKADEKKRARSMRALPSGGCGH</sequence>
<dbReference type="RefSeq" id="WP_189418579.1">
    <property type="nucleotide sequence ID" value="NZ_BMYZ01000002.1"/>
</dbReference>
<evidence type="ECO:0000313" key="3">
    <source>
        <dbReference type="EMBL" id="GGY77046.1"/>
    </source>
</evidence>
<feature type="compositionally biased region" description="Polar residues" evidence="1">
    <location>
        <begin position="29"/>
        <end position="43"/>
    </location>
</feature>
<evidence type="ECO:0000256" key="2">
    <source>
        <dbReference type="SAM" id="SignalP"/>
    </source>
</evidence>
<reference evidence="4" key="1">
    <citation type="journal article" date="2019" name="Int. J. Syst. Evol. Microbiol.">
        <title>The Global Catalogue of Microorganisms (GCM) 10K type strain sequencing project: providing services to taxonomists for standard genome sequencing and annotation.</title>
        <authorList>
            <consortium name="The Broad Institute Genomics Platform"/>
            <consortium name="The Broad Institute Genome Sequencing Center for Infectious Disease"/>
            <person name="Wu L."/>
            <person name="Ma J."/>
        </authorList>
    </citation>
    <scope>NUCLEOTIDE SEQUENCE [LARGE SCALE GENOMIC DNA]</scope>
    <source>
        <strain evidence="4">KCTC 32239</strain>
    </source>
</reference>
<feature type="signal peptide" evidence="2">
    <location>
        <begin position="1"/>
        <end position="27"/>
    </location>
</feature>
<dbReference type="EMBL" id="BMYZ01000002">
    <property type="protein sequence ID" value="GGY77046.1"/>
    <property type="molecule type" value="Genomic_DNA"/>
</dbReference>
<comment type="caution">
    <text evidence="3">The sequence shown here is derived from an EMBL/GenBank/DDBJ whole genome shotgun (WGS) entry which is preliminary data.</text>
</comment>
<evidence type="ECO:0008006" key="5">
    <source>
        <dbReference type="Google" id="ProtNLM"/>
    </source>
</evidence>
<gene>
    <name evidence="3" type="ORF">GCM10011613_21950</name>
</gene>
<evidence type="ECO:0000256" key="1">
    <source>
        <dbReference type="SAM" id="MobiDB-lite"/>
    </source>
</evidence>
<organism evidence="3 4">
    <name type="scientific">Cellvibrio zantedeschiae</name>
    <dbReference type="NCBI Taxonomy" id="1237077"/>
    <lineage>
        <taxon>Bacteria</taxon>
        <taxon>Pseudomonadati</taxon>
        <taxon>Pseudomonadota</taxon>
        <taxon>Gammaproteobacteria</taxon>
        <taxon>Cellvibrionales</taxon>
        <taxon>Cellvibrionaceae</taxon>
        <taxon>Cellvibrio</taxon>
    </lineage>
</organism>
<dbReference type="PROSITE" id="PS51257">
    <property type="entry name" value="PROKAR_LIPOPROTEIN"/>
    <property type="match status" value="1"/>
</dbReference>
<keyword evidence="2" id="KW-0732">Signal</keyword>